<evidence type="ECO:0000256" key="12">
    <source>
        <dbReference type="PIRSR" id="PIRSR606262-1"/>
    </source>
</evidence>
<keyword evidence="6 14" id="KW-0479">Metal-binding</keyword>
<evidence type="ECO:0000256" key="15">
    <source>
        <dbReference type="RuleBase" id="RU364006"/>
    </source>
</evidence>
<evidence type="ECO:0000256" key="14">
    <source>
        <dbReference type="PIRSR" id="PIRSR606262-3"/>
    </source>
</evidence>
<evidence type="ECO:0000256" key="6">
    <source>
        <dbReference type="ARBA" id="ARBA00022723"/>
    </source>
</evidence>
<dbReference type="AlphaFoldDB" id="A0A7C5R1A5"/>
<dbReference type="Gene3D" id="3.40.140.10">
    <property type="entry name" value="Cytidine Deaminase, domain 2"/>
    <property type="match status" value="1"/>
</dbReference>
<dbReference type="Proteomes" id="UP000885830">
    <property type="component" value="Unassembled WGS sequence"/>
</dbReference>
<organism evidence="17">
    <name type="scientific">Hellea balneolensis</name>
    <dbReference type="NCBI Taxonomy" id="287478"/>
    <lineage>
        <taxon>Bacteria</taxon>
        <taxon>Pseudomonadati</taxon>
        <taxon>Pseudomonadota</taxon>
        <taxon>Alphaproteobacteria</taxon>
        <taxon>Maricaulales</taxon>
        <taxon>Robiginitomaculaceae</taxon>
        <taxon>Hellea</taxon>
    </lineage>
</organism>
<evidence type="ECO:0000256" key="5">
    <source>
        <dbReference type="ARBA" id="ARBA00018266"/>
    </source>
</evidence>
<dbReference type="NCBIfam" id="NF004064">
    <property type="entry name" value="PRK05578.1"/>
    <property type="match status" value="1"/>
</dbReference>
<dbReference type="NCBIfam" id="TIGR01354">
    <property type="entry name" value="cyt_deam_tetra"/>
    <property type="match status" value="1"/>
</dbReference>
<evidence type="ECO:0000256" key="10">
    <source>
        <dbReference type="ARBA" id="ARBA00049252"/>
    </source>
</evidence>
<dbReference type="EC" id="3.5.4.5" evidence="4 15"/>
<evidence type="ECO:0000256" key="9">
    <source>
        <dbReference type="ARBA" id="ARBA00032005"/>
    </source>
</evidence>
<feature type="binding site" evidence="14">
    <location>
        <position position="92"/>
    </location>
    <ligand>
        <name>Zn(2+)</name>
        <dbReference type="ChEBI" id="CHEBI:29105"/>
        <note>catalytic</note>
    </ligand>
</feature>
<dbReference type="GO" id="GO:0004126">
    <property type="term" value="F:cytidine deaminase activity"/>
    <property type="evidence" value="ECO:0007669"/>
    <property type="project" value="UniProtKB-UniRule"/>
</dbReference>
<gene>
    <name evidence="17" type="primary">cdd</name>
    <name evidence="17" type="ORF">ENJ42_08305</name>
</gene>
<protein>
    <recommendedName>
        <fullName evidence="5 15">Cytidine deaminase</fullName>
        <ecNumber evidence="4 15">3.5.4.5</ecNumber>
    </recommendedName>
    <alternativeName>
        <fullName evidence="9 15">Cytidine aminohydrolase</fullName>
    </alternativeName>
</protein>
<dbReference type="SUPFAM" id="SSF53927">
    <property type="entry name" value="Cytidine deaminase-like"/>
    <property type="match status" value="1"/>
</dbReference>
<evidence type="ECO:0000256" key="7">
    <source>
        <dbReference type="ARBA" id="ARBA00022801"/>
    </source>
</evidence>
<feature type="domain" description="CMP/dCMP-type deaminase" evidence="16">
    <location>
        <begin position="4"/>
        <end position="131"/>
    </location>
</feature>
<dbReference type="InterPro" id="IPR002125">
    <property type="entry name" value="CMP_dCMP_dom"/>
</dbReference>
<comment type="similarity">
    <text evidence="3 15">Belongs to the cytidine and deoxycytidylate deaminase family.</text>
</comment>
<dbReference type="GO" id="GO:0008270">
    <property type="term" value="F:zinc ion binding"/>
    <property type="evidence" value="ECO:0007669"/>
    <property type="project" value="UniProtKB-UniRule"/>
</dbReference>
<comment type="catalytic activity">
    <reaction evidence="11 15">
        <text>cytidine + H2O + H(+) = uridine + NH4(+)</text>
        <dbReference type="Rhea" id="RHEA:16069"/>
        <dbReference type="ChEBI" id="CHEBI:15377"/>
        <dbReference type="ChEBI" id="CHEBI:15378"/>
        <dbReference type="ChEBI" id="CHEBI:16704"/>
        <dbReference type="ChEBI" id="CHEBI:17562"/>
        <dbReference type="ChEBI" id="CHEBI:28938"/>
        <dbReference type="EC" id="3.5.4.5"/>
    </reaction>
</comment>
<comment type="caution">
    <text evidence="17">The sequence shown here is derived from an EMBL/GenBank/DDBJ whole genome shotgun (WGS) entry which is preliminary data.</text>
</comment>
<dbReference type="GO" id="GO:0072527">
    <property type="term" value="P:pyrimidine-containing compound metabolic process"/>
    <property type="evidence" value="ECO:0007669"/>
    <property type="project" value="UniProtKB-ARBA"/>
</dbReference>
<evidence type="ECO:0000256" key="2">
    <source>
        <dbReference type="ARBA" id="ARBA00003949"/>
    </source>
</evidence>
<dbReference type="InterPro" id="IPR006262">
    <property type="entry name" value="Cyt_deam_tetra"/>
</dbReference>
<evidence type="ECO:0000256" key="13">
    <source>
        <dbReference type="PIRSR" id="PIRSR606262-2"/>
    </source>
</evidence>
<feature type="binding site" evidence="14">
    <location>
        <position position="56"/>
    </location>
    <ligand>
        <name>Zn(2+)</name>
        <dbReference type="ChEBI" id="CHEBI:29105"/>
        <note>catalytic</note>
    </ligand>
</feature>
<comment type="cofactor">
    <cofactor evidence="1 14 15">
        <name>Zn(2+)</name>
        <dbReference type="ChEBI" id="CHEBI:29105"/>
    </cofactor>
</comment>
<evidence type="ECO:0000256" key="4">
    <source>
        <dbReference type="ARBA" id="ARBA00012783"/>
    </source>
</evidence>
<evidence type="ECO:0000259" key="16">
    <source>
        <dbReference type="PROSITE" id="PS51747"/>
    </source>
</evidence>
<comment type="catalytic activity">
    <reaction evidence="10 15">
        <text>2'-deoxycytidine + H2O + H(+) = 2'-deoxyuridine + NH4(+)</text>
        <dbReference type="Rhea" id="RHEA:13433"/>
        <dbReference type="ChEBI" id="CHEBI:15377"/>
        <dbReference type="ChEBI" id="CHEBI:15378"/>
        <dbReference type="ChEBI" id="CHEBI:15698"/>
        <dbReference type="ChEBI" id="CHEBI:16450"/>
        <dbReference type="ChEBI" id="CHEBI:28938"/>
        <dbReference type="EC" id="3.5.4.5"/>
    </reaction>
</comment>
<sequence>MSKKPVSDLIQAAKAVRNYAYAPYSGLMVGAAVECEHGHIHVGCNVENAAYPEGLCAEANAISTLIANSGSHIRQICIISNHKLPIPPCGGCLQKIREFAESATPVIICGADEKPIHYTLGDLLPHAFTPELLETKHER</sequence>
<feature type="binding site" evidence="14">
    <location>
        <position position="89"/>
    </location>
    <ligand>
        <name>Zn(2+)</name>
        <dbReference type="ChEBI" id="CHEBI:29105"/>
        <note>catalytic</note>
    </ligand>
</feature>
<evidence type="ECO:0000313" key="17">
    <source>
        <dbReference type="EMBL" id="HHL43604.1"/>
    </source>
</evidence>
<dbReference type="CDD" id="cd01283">
    <property type="entry name" value="cytidine_deaminase"/>
    <property type="match status" value="1"/>
</dbReference>
<proteinExistence type="inferred from homology"/>
<dbReference type="PANTHER" id="PTHR11644:SF2">
    <property type="entry name" value="CYTIDINE DEAMINASE"/>
    <property type="match status" value="1"/>
</dbReference>
<dbReference type="PROSITE" id="PS00903">
    <property type="entry name" value="CYT_DCMP_DEAMINASES_1"/>
    <property type="match status" value="1"/>
</dbReference>
<feature type="binding site" evidence="13">
    <location>
        <begin position="45"/>
        <end position="51"/>
    </location>
    <ligand>
        <name>substrate</name>
    </ligand>
</feature>
<dbReference type="GO" id="GO:0005829">
    <property type="term" value="C:cytosol"/>
    <property type="evidence" value="ECO:0007669"/>
    <property type="project" value="TreeGrafter"/>
</dbReference>
<comment type="function">
    <text evidence="2 15">This enzyme scavenges exogenous and endogenous cytidine and 2'-deoxycytidine for UMP synthesis.</text>
</comment>
<name>A0A7C5R1A5_9PROT</name>
<dbReference type="PANTHER" id="PTHR11644">
    <property type="entry name" value="CYTIDINE DEAMINASE"/>
    <property type="match status" value="1"/>
</dbReference>
<dbReference type="GO" id="GO:0055086">
    <property type="term" value="P:nucleobase-containing small molecule metabolic process"/>
    <property type="evidence" value="ECO:0007669"/>
    <property type="project" value="UniProtKB-ARBA"/>
</dbReference>
<dbReference type="InterPro" id="IPR050202">
    <property type="entry name" value="Cyt/Deoxycyt_deaminase"/>
</dbReference>
<feature type="active site" description="Proton donor" evidence="12">
    <location>
        <position position="58"/>
    </location>
</feature>
<dbReference type="InterPro" id="IPR016193">
    <property type="entry name" value="Cytidine_deaminase-like"/>
</dbReference>
<keyword evidence="8 14" id="KW-0862">Zinc</keyword>
<evidence type="ECO:0000256" key="8">
    <source>
        <dbReference type="ARBA" id="ARBA00022833"/>
    </source>
</evidence>
<reference evidence="17" key="1">
    <citation type="journal article" date="2020" name="mSystems">
        <title>Genome- and Community-Level Interaction Insights into Carbon Utilization and Element Cycling Functions of Hydrothermarchaeota in Hydrothermal Sediment.</title>
        <authorList>
            <person name="Zhou Z."/>
            <person name="Liu Y."/>
            <person name="Xu W."/>
            <person name="Pan J."/>
            <person name="Luo Z.H."/>
            <person name="Li M."/>
        </authorList>
    </citation>
    <scope>NUCLEOTIDE SEQUENCE [LARGE SCALE GENOMIC DNA]</scope>
    <source>
        <strain evidence="17">HyVt-485</strain>
    </source>
</reference>
<dbReference type="Pfam" id="PF00383">
    <property type="entry name" value="dCMP_cyt_deam_1"/>
    <property type="match status" value="1"/>
</dbReference>
<evidence type="ECO:0000256" key="3">
    <source>
        <dbReference type="ARBA" id="ARBA00006576"/>
    </source>
</evidence>
<dbReference type="GO" id="GO:0042802">
    <property type="term" value="F:identical protein binding"/>
    <property type="evidence" value="ECO:0007669"/>
    <property type="project" value="UniProtKB-ARBA"/>
</dbReference>
<evidence type="ECO:0000256" key="11">
    <source>
        <dbReference type="ARBA" id="ARBA00049558"/>
    </source>
</evidence>
<evidence type="ECO:0000256" key="1">
    <source>
        <dbReference type="ARBA" id="ARBA00001947"/>
    </source>
</evidence>
<keyword evidence="7 15" id="KW-0378">Hydrolase</keyword>
<dbReference type="EMBL" id="DRMJ01000433">
    <property type="protein sequence ID" value="HHL43604.1"/>
    <property type="molecule type" value="Genomic_DNA"/>
</dbReference>
<dbReference type="InterPro" id="IPR016192">
    <property type="entry name" value="APOBEC/CMP_deaminase_Zn-bd"/>
</dbReference>
<accession>A0A7C5R1A5</accession>
<dbReference type="PROSITE" id="PS51747">
    <property type="entry name" value="CYT_DCMP_DEAMINASES_2"/>
    <property type="match status" value="1"/>
</dbReference>